<feature type="domain" description="Ketopantoate reductase C-terminal" evidence="6">
    <location>
        <begin position="202"/>
        <end position="323"/>
    </location>
</feature>
<dbReference type="AlphaFoldDB" id="A0AAN8A1R1"/>
<dbReference type="PANTHER" id="PTHR21708:SF30">
    <property type="entry name" value="2-DEHYDROPANTOATE 2-REDUCTASE-RELATED"/>
    <property type="match status" value="1"/>
</dbReference>
<evidence type="ECO:0000313" key="7">
    <source>
        <dbReference type="EMBL" id="KAK5695974.1"/>
    </source>
</evidence>
<dbReference type="GO" id="GO:0005737">
    <property type="term" value="C:cytoplasm"/>
    <property type="evidence" value="ECO:0007669"/>
    <property type="project" value="TreeGrafter"/>
</dbReference>
<proteinExistence type="inferred from homology"/>
<dbReference type="InterPro" id="IPR051402">
    <property type="entry name" value="KPR-Related"/>
</dbReference>
<dbReference type="Proteomes" id="UP001310594">
    <property type="component" value="Unassembled WGS sequence"/>
</dbReference>
<evidence type="ECO:0000256" key="1">
    <source>
        <dbReference type="ARBA" id="ARBA00007870"/>
    </source>
</evidence>
<dbReference type="SUPFAM" id="SSF51735">
    <property type="entry name" value="NAD(P)-binding Rossmann-fold domains"/>
    <property type="match status" value="1"/>
</dbReference>
<dbReference type="InterPro" id="IPR036291">
    <property type="entry name" value="NAD(P)-bd_dom_sf"/>
</dbReference>
<dbReference type="NCBIfam" id="TIGR00745">
    <property type="entry name" value="apbA_panE"/>
    <property type="match status" value="1"/>
</dbReference>
<evidence type="ECO:0000259" key="6">
    <source>
        <dbReference type="Pfam" id="PF08546"/>
    </source>
</evidence>
<dbReference type="Pfam" id="PF08546">
    <property type="entry name" value="ApbA_C"/>
    <property type="match status" value="1"/>
</dbReference>
<organism evidence="7 8">
    <name type="scientific">Elasticomyces elasticus</name>
    <dbReference type="NCBI Taxonomy" id="574655"/>
    <lineage>
        <taxon>Eukaryota</taxon>
        <taxon>Fungi</taxon>
        <taxon>Dikarya</taxon>
        <taxon>Ascomycota</taxon>
        <taxon>Pezizomycotina</taxon>
        <taxon>Dothideomycetes</taxon>
        <taxon>Dothideomycetidae</taxon>
        <taxon>Mycosphaerellales</taxon>
        <taxon>Teratosphaeriaceae</taxon>
        <taxon>Elasticomyces</taxon>
    </lineage>
</organism>
<dbReference type="PANTHER" id="PTHR21708">
    <property type="entry name" value="PROBABLE 2-DEHYDROPANTOATE 2-REDUCTASE"/>
    <property type="match status" value="1"/>
</dbReference>
<dbReference type="InterPro" id="IPR013332">
    <property type="entry name" value="KPR_N"/>
</dbReference>
<dbReference type="EMBL" id="JAVRQU010000013">
    <property type="protein sequence ID" value="KAK5695974.1"/>
    <property type="molecule type" value="Genomic_DNA"/>
</dbReference>
<dbReference type="EC" id="1.1.1.169" evidence="4"/>
<evidence type="ECO:0000259" key="5">
    <source>
        <dbReference type="Pfam" id="PF02558"/>
    </source>
</evidence>
<dbReference type="Pfam" id="PF02558">
    <property type="entry name" value="ApbA"/>
    <property type="match status" value="1"/>
</dbReference>
<keyword evidence="3 4" id="KW-0560">Oxidoreductase</keyword>
<comment type="catalytic activity">
    <reaction evidence="4">
        <text>(R)-pantoate + NADP(+) = 2-dehydropantoate + NADPH + H(+)</text>
        <dbReference type="Rhea" id="RHEA:16233"/>
        <dbReference type="ChEBI" id="CHEBI:11561"/>
        <dbReference type="ChEBI" id="CHEBI:15378"/>
        <dbReference type="ChEBI" id="CHEBI:15980"/>
        <dbReference type="ChEBI" id="CHEBI:57783"/>
        <dbReference type="ChEBI" id="CHEBI:58349"/>
        <dbReference type="EC" id="1.1.1.169"/>
    </reaction>
</comment>
<sequence>MASEKSKANVLLVGGGSVGAVAALNLECGSLAAVTIVCRSNYSVVSKNGYSIKSCDHGAIDSFRPTKVVNSVPNVSDGPEFDYIVCVTKNVADVPPLLSELIRPAVVPGKTVIVLIQNGLNIEKPLIAAYPQNVVLSGVSMIGANEPSAGHVDQDFPDTLFVGAFDNPNLPADVQKDAAEDFVRRYSAGGKTQCSFDSNVGWTRWRKLVYNACLNSICAITGLDTGRLRLADGAVAGIVRPAMLEIVAAAKAAGHDLPATVVDDMIEMDPLDMYLPPSMLSDTRKGNYIEYENILGQPLAEGEKLGVPMPTLKVLYHLCQAIQWKNKELRGLLQVNADGNLLTPVVTLS</sequence>
<evidence type="ECO:0000256" key="2">
    <source>
        <dbReference type="ARBA" id="ARBA00022857"/>
    </source>
</evidence>
<dbReference type="InterPro" id="IPR013328">
    <property type="entry name" value="6PGD_dom2"/>
</dbReference>
<evidence type="ECO:0000256" key="3">
    <source>
        <dbReference type="ARBA" id="ARBA00023002"/>
    </source>
</evidence>
<dbReference type="GO" id="GO:0008677">
    <property type="term" value="F:2-dehydropantoate 2-reductase activity"/>
    <property type="evidence" value="ECO:0007669"/>
    <property type="project" value="UniProtKB-EC"/>
</dbReference>
<feature type="domain" description="Ketopantoate reductase N-terminal" evidence="5">
    <location>
        <begin position="10"/>
        <end position="166"/>
    </location>
</feature>
<evidence type="ECO:0000313" key="8">
    <source>
        <dbReference type="Proteomes" id="UP001310594"/>
    </source>
</evidence>
<comment type="caution">
    <text evidence="7">The sequence shown here is derived from an EMBL/GenBank/DDBJ whole genome shotgun (WGS) entry which is preliminary data.</text>
</comment>
<reference evidence="7" key="1">
    <citation type="submission" date="2023-08" db="EMBL/GenBank/DDBJ databases">
        <title>Black Yeasts Isolated from many extreme environments.</title>
        <authorList>
            <person name="Coleine C."/>
            <person name="Stajich J.E."/>
            <person name="Selbmann L."/>
        </authorList>
    </citation>
    <scope>NUCLEOTIDE SEQUENCE</scope>
    <source>
        <strain evidence="7">CCFEE 5810</strain>
    </source>
</reference>
<dbReference type="Gene3D" id="3.40.50.720">
    <property type="entry name" value="NAD(P)-binding Rossmann-like Domain"/>
    <property type="match status" value="1"/>
</dbReference>
<keyword evidence="2 4" id="KW-0521">NADP</keyword>
<dbReference type="Gene3D" id="1.10.1040.10">
    <property type="entry name" value="N-(1-d-carboxylethyl)-l-norvaline Dehydrogenase, domain 2"/>
    <property type="match status" value="1"/>
</dbReference>
<comment type="similarity">
    <text evidence="1 4">Belongs to the ketopantoate reductase family.</text>
</comment>
<dbReference type="SUPFAM" id="SSF48179">
    <property type="entry name" value="6-phosphogluconate dehydrogenase C-terminal domain-like"/>
    <property type="match status" value="1"/>
</dbReference>
<dbReference type="GO" id="GO:0015940">
    <property type="term" value="P:pantothenate biosynthetic process"/>
    <property type="evidence" value="ECO:0007669"/>
    <property type="project" value="InterPro"/>
</dbReference>
<comment type="function">
    <text evidence="4">Catalyzes the NADPH-dependent reduction of ketopantoate into pantoic acid.</text>
</comment>
<accession>A0AAN8A1R1</accession>
<dbReference type="InterPro" id="IPR013752">
    <property type="entry name" value="KPA_reductase"/>
</dbReference>
<dbReference type="FunFam" id="1.10.1040.10:FF:000017">
    <property type="entry name" value="2-dehydropantoate 2-reductase"/>
    <property type="match status" value="1"/>
</dbReference>
<dbReference type="InterPro" id="IPR008927">
    <property type="entry name" value="6-PGluconate_DH-like_C_sf"/>
</dbReference>
<dbReference type="InterPro" id="IPR003710">
    <property type="entry name" value="ApbA"/>
</dbReference>
<name>A0AAN8A1R1_9PEZI</name>
<gene>
    <name evidence="7" type="ORF">LTR97_008394</name>
</gene>
<protein>
    <recommendedName>
        <fullName evidence="4">2-dehydropantoate 2-reductase</fullName>
        <ecNumber evidence="4">1.1.1.169</ecNumber>
    </recommendedName>
    <alternativeName>
        <fullName evidence="4">Ketopantoate reductase</fullName>
    </alternativeName>
</protein>
<evidence type="ECO:0000256" key="4">
    <source>
        <dbReference type="RuleBase" id="RU362068"/>
    </source>
</evidence>